<dbReference type="Pfam" id="PF02826">
    <property type="entry name" value="2-Hacid_dh_C"/>
    <property type="match status" value="1"/>
</dbReference>
<dbReference type="InterPro" id="IPR029752">
    <property type="entry name" value="D-isomer_DH_CS1"/>
</dbReference>
<dbReference type="FunFam" id="3.40.50.720:FF:000203">
    <property type="entry name" value="D-3-phosphoglycerate dehydrogenase (SerA)"/>
    <property type="match status" value="1"/>
</dbReference>
<protein>
    <submittedName>
        <fullName evidence="8">Hydroxyacid dehydrogenase</fullName>
    </submittedName>
</protein>
<dbReference type="Gene3D" id="3.40.50.720">
    <property type="entry name" value="NAD(P)-binding Rossmann-like Domain"/>
    <property type="match status" value="2"/>
</dbReference>
<dbReference type="PANTHER" id="PTHR42789">
    <property type="entry name" value="D-ISOMER SPECIFIC 2-HYDROXYACID DEHYDROGENASE FAMILY PROTEIN (AFU_ORTHOLOGUE AFUA_6G10090)"/>
    <property type="match status" value="1"/>
</dbReference>
<dbReference type="GO" id="GO:0051287">
    <property type="term" value="F:NAD binding"/>
    <property type="evidence" value="ECO:0007669"/>
    <property type="project" value="InterPro"/>
</dbReference>
<evidence type="ECO:0000256" key="4">
    <source>
        <dbReference type="ARBA" id="ARBA00023027"/>
    </source>
</evidence>
<gene>
    <name evidence="8" type="ORF">ENL39_03865</name>
</gene>
<keyword evidence="3 5" id="KW-0560">Oxidoreductase</keyword>
<dbReference type="Proteomes" id="UP000886070">
    <property type="component" value="Unassembled WGS sequence"/>
</dbReference>
<dbReference type="PANTHER" id="PTHR42789:SF1">
    <property type="entry name" value="D-ISOMER SPECIFIC 2-HYDROXYACID DEHYDROGENASE FAMILY PROTEIN (AFU_ORTHOLOGUE AFUA_6G10090)"/>
    <property type="match status" value="1"/>
</dbReference>
<dbReference type="InterPro" id="IPR050857">
    <property type="entry name" value="D-2-hydroxyacid_DH"/>
</dbReference>
<evidence type="ECO:0000256" key="3">
    <source>
        <dbReference type="ARBA" id="ARBA00023002"/>
    </source>
</evidence>
<sequence length="332" mass="36287">MKKVLLPQKIHQAGMNLLEGKVDVVVAPDTSKKTIKNLAKDVHAIILRTGAKIDKEIIQEAKNLKIISRTGAGVDNVDVEEATKRGILVCNLPGVNALSVAEHTVAFILSLAKQLKFMDDATREGNWGARNRYEAVDVRGKILGIVGAGKIGSQVAKICQTGLGMQVIAYDPFVAKGGEIKDGIKFCGKIEEIFEKADFVSIHVTGGPKTRHLITEKLLGKMKKEAYFINTSRGEVVDEEALIKALKEGRIKGAALDVFSQEPPPQDNPLLKMDNVILSPHSASLTKECVARLAEGACQAVLDFFSGKLPKYIFNRKELEEAGFIREEKFKN</sequence>
<dbReference type="Pfam" id="PF00389">
    <property type="entry name" value="2-Hacid_dh"/>
    <property type="match status" value="1"/>
</dbReference>
<dbReference type="InterPro" id="IPR006139">
    <property type="entry name" value="D-isomer_2_OHA_DH_cat_dom"/>
</dbReference>
<dbReference type="GO" id="GO:0016616">
    <property type="term" value="F:oxidoreductase activity, acting on the CH-OH group of donors, NAD or NADP as acceptor"/>
    <property type="evidence" value="ECO:0007669"/>
    <property type="project" value="InterPro"/>
</dbReference>
<keyword evidence="4" id="KW-0520">NAD</keyword>
<reference evidence="8" key="1">
    <citation type="journal article" date="2020" name="mSystems">
        <title>Genome- and Community-Level Interaction Insights into Carbon Utilization and Element Cycling Functions of Hydrothermarchaeota in Hydrothermal Sediment.</title>
        <authorList>
            <person name="Zhou Z."/>
            <person name="Liu Y."/>
            <person name="Xu W."/>
            <person name="Pan J."/>
            <person name="Luo Z.H."/>
            <person name="Li M."/>
        </authorList>
    </citation>
    <scope>NUCLEOTIDE SEQUENCE [LARGE SCALE GENOMIC DNA]</scope>
    <source>
        <strain evidence="8">HyVt-92</strain>
    </source>
</reference>
<name>A0A7V5HZT0_UNCAE</name>
<dbReference type="CDD" id="cd12173">
    <property type="entry name" value="PGDH_4"/>
    <property type="match status" value="1"/>
</dbReference>
<evidence type="ECO:0000259" key="6">
    <source>
        <dbReference type="Pfam" id="PF00389"/>
    </source>
</evidence>
<evidence type="ECO:0000256" key="5">
    <source>
        <dbReference type="RuleBase" id="RU003719"/>
    </source>
</evidence>
<organism evidence="8">
    <name type="scientific">Aerophobetes bacterium</name>
    <dbReference type="NCBI Taxonomy" id="2030807"/>
    <lineage>
        <taxon>Bacteria</taxon>
        <taxon>Candidatus Aerophobota</taxon>
    </lineage>
</organism>
<evidence type="ECO:0000256" key="1">
    <source>
        <dbReference type="ARBA" id="ARBA00005854"/>
    </source>
</evidence>
<dbReference type="AlphaFoldDB" id="A0A7V5HZT0"/>
<dbReference type="InterPro" id="IPR006140">
    <property type="entry name" value="D-isomer_DH_NAD-bd"/>
</dbReference>
<comment type="similarity">
    <text evidence="1 5">Belongs to the D-isomer specific 2-hydroxyacid dehydrogenase family.</text>
</comment>
<proteinExistence type="inferred from homology"/>
<evidence type="ECO:0000313" key="8">
    <source>
        <dbReference type="EMBL" id="HHF98606.1"/>
    </source>
</evidence>
<accession>A0A7V5HZT0</accession>
<dbReference type="PROSITE" id="PS00065">
    <property type="entry name" value="D_2_HYDROXYACID_DH_1"/>
    <property type="match status" value="1"/>
</dbReference>
<feature type="domain" description="D-isomer specific 2-hydroxyacid dehydrogenase NAD-binding" evidence="7">
    <location>
        <begin position="105"/>
        <end position="283"/>
    </location>
</feature>
<keyword evidence="2" id="KW-0028">Amino-acid biosynthesis</keyword>
<dbReference type="EMBL" id="DRTT01000109">
    <property type="protein sequence ID" value="HHF98606.1"/>
    <property type="molecule type" value="Genomic_DNA"/>
</dbReference>
<evidence type="ECO:0000256" key="2">
    <source>
        <dbReference type="ARBA" id="ARBA00022605"/>
    </source>
</evidence>
<comment type="caution">
    <text evidence="8">The sequence shown here is derived from an EMBL/GenBank/DDBJ whole genome shotgun (WGS) entry which is preliminary data.</text>
</comment>
<dbReference type="GO" id="GO:0008652">
    <property type="term" value="P:amino acid biosynthetic process"/>
    <property type="evidence" value="ECO:0007669"/>
    <property type="project" value="UniProtKB-KW"/>
</dbReference>
<dbReference type="SUPFAM" id="SSF52283">
    <property type="entry name" value="Formate/glycerate dehydrogenase catalytic domain-like"/>
    <property type="match status" value="1"/>
</dbReference>
<dbReference type="InterPro" id="IPR036291">
    <property type="entry name" value="NAD(P)-bd_dom_sf"/>
</dbReference>
<feature type="domain" description="D-isomer specific 2-hydroxyacid dehydrogenase catalytic" evidence="6">
    <location>
        <begin position="5"/>
        <end position="312"/>
    </location>
</feature>
<dbReference type="SUPFAM" id="SSF51735">
    <property type="entry name" value="NAD(P)-binding Rossmann-fold domains"/>
    <property type="match status" value="1"/>
</dbReference>
<evidence type="ECO:0000259" key="7">
    <source>
        <dbReference type="Pfam" id="PF02826"/>
    </source>
</evidence>